<accession>A0A967E830</accession>
<reference evidence="2" key="2">
    <citation type="submission" date="2020-03" db="EMBL/GenBank/DDBJ databases">
        <title>Flavobacteriaceae bacterium strain TP-CH-4, a member of the family Flavobacteriaceae isolated from a deep-sea seamount.</title>
        <authorList>
            <person name="Zhang D.-C."/>
        </authorList>
    </citation>
    <scope>NUCLEOTIDE SEQUENCE</scope>
    <source>
        <strain evidence="2">TP-CH-4</strain>
    </source>
</reference>
<evidence type="ECO:0000313" key="2">
    <source>
        <dbReference type="EMBL" id="NHF60874.1"/>
    </source>
</evidence>
<reference evidence="2" key="1">
    <citation type="submission" date="2019-07" db="EMBL/GenBank/DDBJ databases">
        <authorList>
            <person name="De-Chao Zhang Q."/>
        </authorList>
    </citation>
    <scope>NUCLEOTIDE SEQUENCE</scope>
    <source>
        <strain evidence="2">TP-CH-4</strain>
    </source>
</reference>
<sequence>MLPTQNLKGFTKHTIQMGRTASWDFNIHDTCNIAMPALKSTLSSGSRVWDGNPRKQGAQFSLYRA</sequence>
<feature type="region of interest" description="Disordered" evidence="1">
    <location>
        <begin position="43"/>
        <end position="65"/>
    </location>
</feature>
<comment type="caution">
    <text evidence="2">The sequence shown here is derived from an EMBL/GenBank/DDBJ whole genome shotgun (WGS) entry which is preliminary data.</text>
</comment>
<dbReference type="AlphaFoldDB" id="A0A967E830"/>
<protein>
    <submittedName>
        <fullName evidence="2">Uncharacterized protein</fullName>
    </submittedName>
</protein>
<evidence type="ECO:0000313" key="3">
    <source>
        <dbReference type="Proteomes" id="UP000707206"/>
    </source>
</evidence>
<dbReference type="Proteomes" id="UP000707206">
    <property type="component" value="Unassembled WGS sequence"/>
</dbReference>
<evidence type="ECO:0000256" key="1">
    <source>
        <dbReference type="SAM" id="MobiDB-lite"/>
    </source>
</evidence>
<organism evidence="2 3">
    <name type="scientific">Pelagihabitans pacificus</name>
    <dbReference type="NCBI Taxonomy" id="2696054"/>
    <lineage>
        <taxon>Bacteria</taxon>
        <taxon>Pseudomonadati</taxon>
        <taxon>Bacteroidota</taxon>
        <taxon>Flavobacteriia</taxon>
        <taxon>Flavobacteriales</taxon>
        <taxon>Flavobacteriaceae</taxon>
        <taxon>Pelagihabitans</taxon>
    </lineage>
</organism>
<dbReference type="RefSeq" id="WP_152575370.1">
    <property type="nucleotide sequence ID" value="NZ_VIKU02000005.1"/>
</dbReference>
<dbReference type="EMBL" id="VIKU02000005">
    <property type="protein sequence ID" value="NHF60874.1"/>
    <property type="molecule type" value="Genomic_DNA"/>
</dbReference>
<keyword evidence="3" id="KW-1185">Reference proteome</keyword>
<name>A0A967E830_9FLAO</name>
<gene>
    <name evidence="2" type="ORF">FK220_016085</name>
</gene>
<proteinExistence type="predicted"/>